<sequence length="202" mass="22904">MGELAVDKHVKYIISVEKKKESFESVVMEHLRLNGAYWGLTTLDLLGKLDAVDKEEVISWIMKCQHESGGFAGNIGHDPHILYTISAVQVLALFDKLDVLDVDKVSNYIAGLQNEDGSFSGDMWGEVDTRFSYIAICCLSILQRLDKINVDKAVNYIVSCKKSGWWIWMHSWWGSLMQGKVCCLYTLALLYKFLHLICCSQV</sequence>
<gene>
    <name evidence="1" type="ORF">Pint_22772</name>
</gene>
<reference evidence="2" key="1">
    <citation type="journal article" date="2023" name="G3 (Bethesda)">
        <title>Genome assembly and association tests identify interacting loci associated with vigor, precocity, and sex in interspecific pistachio rootstocks.</title>
        <authorList>
            <person name="Palmer W."/>
            <person name="Jacygrad E."/>
            <person name="Sagayaradj S."/>
            <person name="Cavanaugh K."/>
            <person name="Han R."/>
            <person name="Bertier L."/>
            <person name="Beede B."/>
            <person name="Kafkas S."/>
            <person name="Golino D."/>
            <person name="Preece J."/>
            <person name="Michelmore R."/>
        </authorList>
    </citation>
    <scope>NUCLEOTIDE SEQUENCE [LARGE SCALE GENOMIC DNA]</scope>
</reference>
<evidence type="ECO:0000313" key="1">
    <source>
        <dbReference type="EMBL" id="KAJ0039038.1"/>
    </source>
</evidence>
<comment type="caution">
    <text evidence="1">The sequence shown here is derived from an EMBL/GenBank/DDBJ whole genome shotgun (WGS) entry which is preliminary data.</text>
</comment>
<name>A0ACC0YPI2_9ROSI</name>
<keyword evidence="2" id="KW-1185">Reference proteome</keyword>
<dbReference type="EMBL" id="CM047741">
    <property type="protein sequence ID" value="KAJ0039038.1"/>
    <property type="molecule type" value="Genomic_DNA"/>
</dbReference>
<dbReference type="Proteomes" id="UP001163603">
    <property type="component" value="Chromosome 6"/>
</dbReference>
<protein>
    <submittedName>
        <fullName evidence="1">Uncharacterized protein</fullName>
    </submittedName>
</protein>
<organism evidence="1 2">
    <name type="scientific">Pistacia integerrima</name>
    <dbReference type="NCBI Taxonomy" id="434235"/>
    <lineage>
        <taxon>Eukaryota</taxon>
        <taxon>Viridiplantae</taxon>
        <taxon>Streptophyta</taxon>
        <taxon>Embryophyta</taxon>
        <taxon>Tracheophyta</taxon>
        <taxon>Spermatophyta</taxon>
        <taxon>Magnoliopsida</taxon>
        <taxon>eudicotyledons</taxon>
        <taxon>Gunneridae</taxon>
        <taxon>Pentapetalae</taxon>
        <taxon>rosids</taxon>
        <taxon>malvids</taxon>
        <taxon>Sapindales</taxon>
        <taxon>Anacardiaceae</taxon>
        <taxon>Pistacia</taxon>
    </lineage>
</organism>
<proteinExistence type="predicted"/>
<evidence type="ECO:0000313" key="2">
    <source>
        <dbReference type="Proteomes" id="UP001163603"/>
    </source>
</evidence>
<accession>A0ACC0YPI2</accession>